<dbReference type="AlphaFoldDB" id="A0A6A6GY35"/>
<dbReference type="InterPro" id="IPR036259">
    <property type="entry name" value="MFS_trans_sf"/>
</dbReference>
<evidence type="ECO:0000256" key="5">
    <source>
        <dbReference type="ARBA" id="ARBA00023136"/>
    </source>
</evidence>
<keyword evidence="3 7" id="KW-0812">Transmembrane</keyword>
<evidence type="ECO:0000256" key="3">
    <source>
        <dbReference type="ARBA" id="ARBA00022692"/>
    </source>
</evidence>
<evidence type="ECO:0000256" key="6">
    <source>
        <dbReference type="ARBA" id="ARBA00023180"/>
    </source>
</evidence>
<evidence type="ECO:0000313" key="8">
    <source>
        <dbReference type="EMBL" id="KAF2230508.1"/>
    </source>
</evidence>
<dbReference type="PANTHER" id="PTHR23501">
    <property type="entry name" value="MAJOR FACILITATOR SUPERFAMILY"/>
    <property type="match status" value="1"/>
</dbReference>
<organism evidence="8 9">
    <name type="scientific">Viridothelium virens</name>
    <name type="common">Speckled blister lichen</name>
    <name type="synonym">Trypethelium virens</name>
    <dbReference type="NCBI Taxonomy" id="1048519"/>
    <lineage>
        <taxon>Eukaryota</taxon>
        <taxon>Fungi</taxon>
        <taxon>Dikarya</taxon>
        <taxon>Ascomycota</taxon>
        <taxon>Pezizomycotina</taxon>
        <taxon>Dothideomycetes</taxon>
        <taxon>Dothideomycetes incertae sedis</taxon>
        <taxon>Trypetheliales</taxon>
        <taxon>Trypetheliaceae</taxon>
        <taxon>Viridothelium</taxon>
    </lineage>
</organism>
<dbReference type="Pfam" id="PF07690">
    <property type="entry name" value="MFS_1"/>
    <property type="match status" value="1"/>
</dbReference>
<feature type="transmembrane region" description="Helical" evidence="7">
    <location>
        <begin position="216"/>
        <end position="237"/>
    </location>
</feature>
<evidence type="ECO:0000256" key="7">
    <source>
        <dbReference type="SAM" id="Phobius"/>
    </source>
</evidence>
<keyword evidence="6" id="KW-0325">Glycoprotein</keyword>
<protein>
    <recommendedName>
        <fullName evidence="10">MFS general substrate transporter</fullName>
    </recommendedName>
</protein>
<dbReference type="Proteomes" id="UP000800092">
    <property type="component" value="Unassembled WGS sequence"/>
</dbReference>
<dbReference type="Gene3D" id="1.20.1250.20">
    <property type="entry name" value="MFS general substrate transporter like domains"/>
    <property type="match status" value="1"/>
</dbReference>
<dbReference type="InterPro" id="IPR011701">
    <property type="entry name" value="MFS"/>
</dbReference>
<keyword evidence="5 7" id="KW-0472">Membrane</keyword>
<dbReference type="PANTHER" id="PTHR23501:SF187">
    <property type="entry name" value="MAJOR FACILITATOR SUPERFAMILY (MFS) PROFILE DOMAIN-CONTAINING PROTEIN"/>
    <property type="match status" value="1"/>
</dbReference>
<evidence type="ECO:0000256" key="4">
    <source>
        <dbReference type="ARBA" id="ARBA00022989"/>
    </source>
</evidence>
<dbReference type="EMBL" id="ML991840">
    <property type="protein sequence ID" value="KAF2230508.1"/>
    <property type="molecule type" value="Genomic_DNA"/>
</dbReference>
<feature type="transmembrane region" description="Helical" evidence="7">
    <location>
        <begin position="131"/>
        <end position="153"/>
    </location>
</feature>
<feature type="transmembrane region" description="Helical" evidence="7">
    <location>
        <begin position="24"/>
        <end position="44"/>
    </location>
</feature>
<evidence type="ECO:0000256" key="2">
    <source>
        <dbReference type="ARBA" id="ARBA00022448"/>
    </source>
</evidence>
<feature type="transmembrane region" description="Helical" evidence="7">
    <location>
        <begin position="94"/>
        <end position="119"/>
    </location>
</feature>
<feature type="transmembrane region" description="Helical" evidence="7">
    <location>
        <begin position="51"/>
        <end position="74"/>
    </location>
</feature>
<name>A0A6A6GY35_VIRVR</name>
<dbReference type="GO" id="GO:0005886">
    <property type="term" value="C:plasma membrane"/>
    <property type="evidence" value="ECO:0007669"/>
    <property type="project" value="TreeGrafter"/>
</dbReference>
<feature type="transmembrane region" description="Helical" evidence="7">
    <location>
        <begin position="191"/>
        <end position="210"/>
    </location>
</feature>
<keyword evidence="9" id="KW-1185">Reference proteome</keyword>
<feature type="transmembrane region" description="Helical" evidence="7">
    <location>
        <begin position="283"/>
        <end position="302"/>
    </location>
</feature>
<dbReference type="GO" id="GO:0022857">
    <property type="term" value="F:transmembrane transporter activity"/>
    <property type="evidence" value="ECO:0007669"/>
    <property type="project" value="InterPro"/>
</dbReference>
<sequence length="341" mass="37182">MVELPAIVVCDLVPLRERQKHTGIIYGAFAIGTFTGPVVDGAVVDHVGWRWVFWLNLPVAGVALGAVLLFLRVHHDREGSIWTQLLSIDYLDNGILMAGPLSLLSLMLGILGLPGFVFFEASTWCRQPTTPAHLFTNISSAITFALTFLHGAVLEAFPQTSGINTLATAIPLVPFGILGGIWIAKTGRWRLNQLTGFALAAIGIGCFRVSSQHFGTAVWVVLQIIFAPGAGLILTATHRLYKPHYLRRIGDGAYQHASCAFVSSLHRVDRTQVIDTFVASLRLVWEVGSAFAGIGFVIALFVREVELGENPTTKYGYKREDILSADAPIEKEPSLTVTHIR</sequence>
<proteinExistence type="predicted"/>
<feature type="transmembrane region" description="Helical" evidence="7">
    <location>
        <begin position="165"/>
        <end position="184"/>
    </location>
</feature>
<reference evidence="8" key="1">
    <citation type="journal article" date="2020" name="Stud. Mycol.">
        <title>101 Dothideomycetes genomes: a test case for predicting lifestyles and emergence of pathogens.</title>
        <authorList>
            <person name="Haridas S."/>
            <person name="Albert R."/>
            <person name="Binder M."/>
            <person name="Bloem J."/>
            <person name="Labutti K."/>
            <person name="Salamov A."/>
            <person name="Andreopoulos B."/>
            <person name="Baker S."/>
            <person name="Barry K."/>
            <person name="Bills G."/>
            <person name="Bluhm B."/>
            <person name="Cannon C."/>
            <person name="Castanera R."/>
            <person name="Culley D."/>
            <person name="Daum C."/>
            <person name="Ezra D."/>
            <person name="Gonzalez J."/>
            <person name="Henrissat B."/>
            <person name="Kuo A."/>
            <person name="Liang C."/>
            <person name="Lipzen A."/>
            <person name="Lutzoni F."/>
            <person name="Magnuson J."/>
            <person name="Mondo S."/>
            <person name="Nolan M."/>
            <person name="Ohm R."/>
            <person name="Pangilinan J."/>
            <person name="Park H.-J."/>
            <person name="Ramirez L."/>
            <person name="Alfaro M."/>
            <person name="Sun H."/>
            <person name="Tritt A."/>
            <person name="Yoshinaga Y."/>
            <person name="Zwiers L.-H."/>
            <person name="Turgeon B."/>
            <person name="Goodwin S."/>
            <person name="Spatafora J."/>
            <person name="Crous P."/>
            <person name="Grigoriev I."/>
        </authorList>
    </citation>
    <scope>NUCLEOTIDE SEQUENCE</scope>
    <source>
        <strain evidence="8">Tuck. ex Michener</strain>
    </source>
</reference>
<dbReference type="SUPFAM" id="SSF103473">
    <property type="entry name" value="MFS general substrate transporter"/>
    <property type="match status" value="1"/>
</dbReference>
<comment type="subcellular location">
    <subcellularLocation>
        <location evidence="1">Membrane</location>
        <topology evidence="1">Multi-pass membrane protein</topology>
    </subcellularLocation>
</comment>
<evidence type="ECO:0000256" key="1">
    <source>
        <dbReference type="ARBA" id="ARBA00004141"/>
    </source>
</evidence>
<evidence type="ECO:0008006" key="10">
    <source>
        <dbReference type="Google" id="ProtNLM"/>
    </source>
</evidence>
<dbReference type="OrthoDB" id="10021397at2759"/>
<accession>A0A6A6GY35</accession>
<evidence type="ECO:0000313" key="9">
    <source>
        <dbReference type="Proteomes" id="UP000800092"/>
    </source>
</evidence>
<gene>
    <name evidence="8" type="ORF">EV356DRAFT_526693</name>
</gene>
<keyword evidence="4 7" id="KW-1133">Transmembrane helix</keyword>
<keyword evidence="2" id="KW-0813">Transport</keyword>